<evidence type="ECO:0000256" key="6">
    <source>
        <dbReference type="PIRSR" id="PIRSR001221-2"/>
    </source>
</evidence>
<comment type="similarity">
    <text evidence="2">Belongs to the amidase family.</text>
</comment>
<evidence type="ECO:0000313" key="8">
    <source>
        <dbReference type="EMBL" id="ODN74564.1"/>
    </source>
</evidence>
<dbReference type="STRING" id="1295533.A0A1E3HE08"/>
<dbReference type="SUPFAM" id="SSF75304">
    <property type="entry name" value="Amidase signature (AS) enzymes"/>
    <property type="match status" value="1"/>
</dbReference>
<keyword evidence="9" id="KW-1185">Reference proteome</keyword>
<dbReference type="PROSITE" id="PS00571">
    <property type="entry name" value="AMIDASES"/>
    <property type="match status" value="1"/>
</dbReference>
<evidence type="ECO:0000256" key="4">
    <source>
        <dbReference type="ARBA" id="ARBA00022801"/>
    </source>
</evidence>
<dbReference type="EMBL" id="AWGJ01000011">
    <property type="protein sequence ID" value="ODN74564.1"/>
    <property type="molecule type" value="Genomic_DNA"/>
</dbReference>
<evidence type="ECO:0000256" key="3">
    <source>
        <dbReference type="ARBA" id="ARBA00012922"/>
    </source>
</evidence>
<dbReference type="InterPro" id="IPR036928">
    <property type="entry name" value="AS_sf"/>
</dbReference>
<dbReference type="Pfam" id="PF01425">
    <property type="entry name" value="Amidase"/>
    <property type="match status" value="1"/>
</dbReference>
<comment type="caution">
    <text evidence="8">The sequence shown here is derived from an EMBL/GenBank/DDBJ whole genome shotgun (WGS) entry which is preliminary data.</text>
</comment>
<name>A0A1E3HE08_9TREE</name>
<sequence length="537" mass="58072">MADAWQSKAAQYRQNLQESIPPEWRISVTPSCYPVSEYLSQSSLFTHTEQSILRLDATGLRDAIAAREFSACSVTVAYAKAGAVAHQTTNCLFDFFPEEAIQRAKWLDEEMEKGGPVGALHGVPISVKSSFGIKGHRMTRGFLSDVDSAPAEEDATIISILRNAGAVFILTTALPQSIMHLETDSFLGPCLNPHNPKLTPGGSSGGESAIIAAGCSVLGIGSDIGGSIRAPAGAAGIFGFKPTAIRLPKFGCTSMMPGQEAIPGAFGPMGKSPRDMELFVHTVLQAETWKTDPTQAGMPWVPGRVNWVGGDKLRVGVMWDDGVVVPQPPIQRALKTAADSLKKAGYEVVDFEPFKAAESWELVSSLYFTDGGARINKCAAESGEPVLPLTKWIMSQNSRERTMEELHELVRARDKFRANFNHHLSASGVDIILSPTGYGPAQPLGTTAYWSYTSMWNLLDLPSASFPTGLFVDVALDGKQTREMYLGEKDAKIHANYDPHLLVGAPLSLQIAGSRWEDEKVMEALDMVSRVVQGDTQ</sequence>
<evidence type="ECO:0000259" key="7">
    <source>
        <dbReference type="Pfam" id="PF01425"/>
    </source>
</evidence>
<dbReference type="Proteomes" id="UP000094065">
    <property type="component" value="Unassembled WGS sequence"/>
</dbReference>
<accession>A0A1E3HE08</accession>
<gene>
    <name evidence="8" type="ORF">L202_06930</name>
</gene>
<feature type="binding site" evidence="6">
    <location>
        <position position="178"/>
    </location>
    <ligand>
        <name>substrate</name>
    </ligand>
</feature>
<dbReference type="RefSeq" id="XP_018990345.1">
    <property type="nucleotide sequence ID" value="XM_019141538.1"/>
</dbReference>
<evidence type="ECO:0000256" key="5">
    <source>
        <dbReference type="PIRSR" id="PIRSR001221-1"/>
    </source>
</evidence>
<dbReference type="InterPro" id="IPR023631">
    <property type="entry name" value="Amidase_dom"/>
</dbReference>
<dbReference type="PANTHER" id="PTHR46072">
    <property type="entry name" value="AMIDASE-RELATED-RELATED"/>
    <property type="match status" value="1"/>
</dbReference>
<dbReference type="PIRSF" id="PIRSF001221">
    <property type="entry name" value="Amidase_fungi"/>
    <property type="match status" value="1"/>
</dbReference>
<reference evidence="8 9" key="1">
    <citation type="submission" date="2016-06" db="EMBL/GenBank/DDBJ databases">
        <title>Evolution of pathogenesis and genome organization in the Tremellales.</title>
        <authorList>
            <person name="Cuomo C."/>
            <person name="Litvintseva A."/>
            <person name="Heitman J."/>
            <person name="Chen Y."/>
            <person name="Sun S."/>
            <person name="Springer D."/>
            <person name="Dromer F."/>
            <person name="Young S."/>
            <person name="Zeng Q."/>
            <person name="Chapman S."/>
            <person name="Gujja S."/>
            <person name="Saif S."/>
            <person name="Birren B."/>
        </authorList>
    </citation>
    <scope>NUCLEOTIDE SEQUENCE [LARGE SCALE GENOMIC DNA]</scope>
    <source>
        <strain evidence="8 9">CBS 6039</strain>
    </source>
</reference>
<dbReference type="Gene3D" id="3.90.1300.10">
    <property type="entry name" value="Amidase signature (AS) domain"/>
    <property type="match status" value="1"/>
</dbReference>
<dbReference type="AlphaFoldDB" id="A0A1E3HE08"/>
<evidence type="ECO:0000256" key="1">
    <source>
        <dbReference type="ARBA" id="ARBA00001311"/>
    </source>
</evidence>
<feature type="domain" description="Amidase" evidence="7">
    <location>
        <begin position="74"/>
        <end position="521"/>
    </location>
</feature>
<protein>
    <recommendedName>
        <fullName evidence="3">amidase</fullName>
        <ecNumber evidence="3">3.5.1.4</ecNumber>
    </recommendedName>
</protein>
<dbReference type="GeneID" id="30158239"/>
<dbReference type="PANTHER" id="PTHR46072:SF4">
    <property type="entry name" value="AMIDASE C550.07-RELATED"/>
    <property type="match status" value="1"/>
</dbReference>
<feature type="binding site" evidence="6">
    <location>
        <begin position="224"/>
        <end position="227"/>
    </location>
    <ligand>
        <name>substrate</name>
    </ligand>
</feature>
<feature type="active site" description="Acyl-ester intermediate" evidence="5">
    <location>
        <position position="227"/>
    </location>
</feature>
<dbReference type="InterPro" id="IPR020556">
    <property type="entry name" value="Amidase_CS"/>
</dbReference>
<feature type="active site" description="Charge relay system" evidence="5">
    <location>
        <position position="203"/>
    </location>
</feature>
<evidence type="ECO:0000256" key="2">
    <source>
        <dbReference type="ARBA" id="ARBA00009199"/>
    </source>
</evidence>
<comment type="catalytic activity">
    <reaction evidence="1">
        <text>a monocarboxylic acid amide + H2O = a monocarboxylate + NH4(+)</text>
        <dbReference type="Rhea" id="RHEA:12020"/>
        <dbReference type="ChEBI" id="CHEBI:15377"/>
        <dbReference type="ChEBI" id="CHEBI:28938"/>
        <dbReference type="ChEBI" id="CHEBI:35757"/>
        <dbReference type="ChEBI" id="CHEBI:83628"/>
        <dbReference type="EC" id="3.5.1.4"/>
    </reaction>
</comment>
<evidence type="ECO:0000313" key="9">
    <source>
        <dbReference type="Proteomes" id="UP000094065"/>
    </source>
</evidence>
<feature type="active site" description="Charge relay system" evidence="5">
    <location>
        <position position="128"/>
    </location>
</feature>
<feature type="binding site" evidence="6">
    <location>
        <position position="203"/>
    </location>
    <ligand>
        <name>substrate</name>
    </ligand>
</feature>
<keyword evidence="4" id="KW-0378">Hydrolase</keyword>
<dbReference type="GO" id="GO:0004040">
    <property type="term" value="F:amidase activity"/>
    <property type="evidence" value="ECO:0007669"/>
    <property type="project" value="UniProtKB-EC"/>
</dbReference>
<organism evidence="8 9">
    <name type="scientific">Cryptococcus amylolentus CBS 6039</name>
    <dbReference type="NCBI Taxonomy" id="1295533"/>
    <lineage>
        <taxon>Eukaryota</taxon>
        <taxon>Fungi</taxon>
        <taxon>Dikarya</taxon>
        <taxon>Basidiomycota</taxon>
        <taxon>Agaricomycotina</taxon>
        <taxon>Tremellomycetes</taxon>
        <taxon>Tremellales</taxon>
        <taxon>Cryptococcaceae</taxon>
        <taxon>Cryptococcus</taxon>
    </lineage>
</organism>
<proteinExistence type="inferred from homology"/>
<dbReference type="OrthoDB" id="6428749at2759"/>
<dbReference type="EC" id="3.5.1.4" evidence="3"/>